<feature type="region of interest" description="Disordered" evidence="2">
    <location>
        <begin position="105"/>
        <end position="130"/>
    </location>
</feature>
<name>X0T9Q1_9ZZZZ</name>
<evidence type="ECO:0000256" key="2">
    <source>
        <dbReference type="SAM" id="MobiDB-lite"/>
    </source>
</evidence>
<dbReference type="CDD" id="cd00603">
    <property type="entry name" value="IPT_PCSR"/>
    <property type="match status" value="1"/>
</dbReference>
<dbReference type="InterPro" id="IPR013783">
    <property type="entry name" value="Ig-like_fold"/>
</dbReference>
<dbReference type="AlphaFoldDB" id="X0T9Q1"/>
<comment type="caution">
    <text evidence="4">The sequence shown here is derived from an EMBL/GenBank/DDBJ whole genome shotgun (WGS) entry which is preliminary data.</text>
</comment>
<dbReference type="SUPFAM" id="SSF81296">
    <property type="entry name" value="E set domains"/>
    <property type="match status" value="2"/>
</dbReference>
<dbReference type="EMBL" id="BARS01012764">
    <property type="protein sequence ID" value="GAF89929.1"/>
    <property type="molecule type" value="Genomic_DNA"/>
</dbReference>
<accession>X0T9Q1</accession>
<keyword evidence="1" id="KW-0732">Signal</keyword>
<dbReference type="InterPro" id="IPR002909">
    <property type="entry name" value="IPT_dom"/>
</dbReference>
<dbReference type="InterPro" id="IPR014756">
    <property type="entry name" value="Ig_E-set"/>
</dbReference>
<sequence length="196" mass="19872">NPGPPVVTDTITNAYTVVTTPTVSTVNILSGGGDANNTTNIQIIGSDFVYIPKVEIGTSPATRCTDVVFYSDTELRANVPSGLSLGTYSVTVINPLNQSGTGGSYTVNPVPPGEPKVTSVAPSTGKNNDDTDITITGTSFTGATGVTVGLTACTFTFVSDTEITATVPAGIRVGDYDVTVTTPSGTGTLTHGFTVG</sequence>
<organism evidence="4">
    <name type="scientific">marine sediment metagenome</name>
    <dbReference type="NCBI Taxonomy" id="412755"/>
    <lineage>
        <taxon>unclassified sequences</taxon>
        <taxon>metagenomes</taxon>
        <taxon>ecological metagenomes</taxon>
    </lineage>
</organism>
<evidence type="ECO:0000259" key="3">
    <source>
        <dbReference type="Pfam" id="PF01833"/>
    </source>
</evidence>
<feature type="non-terminal residue" evidence="4">
    <location>
        <position position="1"/>
    </location>
</feature>
<dbReference type="PANTHER" id="PTHR46769:SF2">
    <property type="entry name" value="FIBROCYSTIN-L ISOFORM 2 PRECURSOR-RELATED"/>
    <property type="match status" value="1"/>
</dbReference>
<protein>
    <recommendedName>
        <fullName evidence="3">IPT/TIG domain-containing protein</fullName>
    </recommendedName>
</protein>
<dbReference type="InterPro" id="IPR052387">
    <property type="entry name" value="Fibrocystin"/>
</dbReference>
<feature type="non-terminal residue" evidence="4">
    <location>
        <position position="196"/>
    </location>
</feature>
<feature type="domain" description="IPT/TIG" evidence="3">
    <location>
        <begin position="115"/>
        <end position="188"/>
    </location>
</feature>
<dbReference type="PANTHER" id="PTHR46769">
    <property type="entry name" value="POLYCYSTIC KIDNEY AND HEPATIC DISEASE 1 (AUTOSOMAL RECESSIVE)-LIKE 1"/>
    <property type="match status" value="1"/>
</dbReference>
<gene>
    <name evidence="4" type="ORF">S01H1_22566</name>
</gene>
<proteinExistence type="predicted"/>
<feature type="domain" description="IPT/TIG" evidence="3">
    <location>
        <begin position="33"/>
        <end position="106"/>
    </location>
</feature>
<reference evidence="4" key="1">
    <citation type="journal article" date="2014" name="Front. Microbiol.">
        <title>High frequency of phylogenetically diverse reductive dehalogenase-homologous genes in deep subseafloor sedimentary metagenomes.</title>
        <authorList>
            <person name="Kawai M."/>
            <person name="Futagami T."/>
            <person name="Toyoda A."/>
            <person name="Takaki Y."/>
            <person name="Nishi S."/>
            <person name="Hori S."/>
            <person name="Arai W."/>
            <person name="Tsubouchi T."/>
            <person name="Morono Y."/>
            <person name="Uchiyama I."/>
            <person name="Ito T."/>
            <person name="Fujiyama A."/>
            <person name="Inagaki F."/>
            <person name="Takami H."/>
        </authorList>
    </citation>
    <scope>NUCLEOTIDE SEQUENCE</scope>
    <source>
        <strain evidence="4">Expedition CK06-06</strain>
    </source>
</reference>
<evidence type="ECO:0000313" key="4">
    <source>
        <dbReference type="EMBL" id="GAF89929.1"/>
    </source>
</evidence>
<dbReference type="Pfam" id="PF01833">
    <property type="entry name" value="TIG"/>
    <property type="match status" value="2"/>
</dbReference>
<dbReference type="Gene3D" id="2.60.40.10">
    <property type="entry name" value="Immunoglobulins"/>
    <property type="match status" value="2"/>
</dbReference>
<evidence type="ECO:0000256" key="1">
    <source>
        <dbReference type="ARBA" id="ARBA00022729"/>
    </source>
</evidence>